<dbReference type="InterPro" id="IPR042561">
    <property type="entry name" value="Exo84_C_1"/>
</dbReference>
<feature type="region of interest" description="Disordered" evidence="13">
    <location>
        <begin position="1"/>
        <end position="130"/>
    </location>
</feature>
<evidence type="ECO:0000256" key="12">
    <source>
        <dbReference type="SAM" id="Coils"/>
    </source>
</evidence>
<feature type="compositionally biased region" description="Basic and acidic residues" evidence="13">
    <location>
        <begin position="114"/>
        <end position="130"/>
    </location>
</feature>
<keyword evidence="6" id="KW-0653">Protein transport</keyword>
<evidence type="ECO:0000256" key="7">
    <source>
        <dbReference type="ARBA" id="ARBA00023054"/>
    </source>
</evidence>
<evidence type="ECO:0000259" key="14">
    <source>
        <dbReference type="Pfam" id="PF16528"/>
    </source>
</evidence>
<gene>
    <name evidence="15" type="ORF">DB88DRAFT_495805</name>
</gene>
<dbReference type="InterPro" id="IPR042560">
    <property type="entry name" value="Exo84_C_2"/>
</dbReference>
<keyword evidence="4" id="KW-0813">Transport</keyword>
<evidence type="ECO:0000256" key="3">
    <source>
        <dbReference type="ARBA" id="ARBA00021269"/>
    </source>
</evidence>
<dbReference type="FunFam" id="2.30.29.30:FF:000264">
    <property type="entry name" value="Potential exocyst complex component Exo84"/>
    <property type="match status" value="1"/>
</dbReference>
<feature type="compositionally biased region" description="Pro residues" evidence="13">
    <location>
        <begin position="694"/>
        <end position="706"/>
    </location>
</feature>
<feature type="coiled-coil region" evidence="12">
    <location>
        <begin position="164"/>
        <end position="220"/>
    </location>
</feature>
<dbReference type="PANTHER" id="PTHR21426:SF12">
    <property type="entry name" value="EXOCYST COMPLEX COMPONENT 8"/>
    <property type="match status" value="1"/>
</dbReference>
<evidence type="ECO:0000256" key="13">
    <source>
        <dbReference type="SAM" id="MobiDB-lite"/>
    </source>
</evidence>
<keyword evidence="7 12" id="KW-0175">Coiled coil</keyword>
<dbReference type="Pfam" id="PF16528">
    <property type="entry name" value="Exo84_C"/>
    <property type="match status" value="1"/>
</dbReference>
<dbReference type="GO" id="GO:0006893">
    <property type="term" value="P:Golgi to plasma membrane transport"/>
    <property type="evidence" value="ECO:0007669"/>
    <property type="project" value="TreeGrafter"/>
</dbReference>
<dbReference type="PANTHER" id="PTHR21426">
    <property type="entry name" value="EXOCYST COMPLEX COMPONENT 8"/>
    <property type="match status" value="1"/>
</dbReference>
<evidence type="ECO:0000256" key="11">
    <source>
        <dbReference type="ARBA" id="ARBA00071741"/>
    </source>
</evidence>
<keyword evidence="5" id="KW-0268">Exocytosis</keyword>
<evidence type="ECO:0000256" key="8">
    <source>
        <dbReference type="ARBA" id="ARBA00023329"/>
    </source>
</evidence>
<organism evidence="15 16">
    <name type="scientific">Papiliotrema laurentii</name>
    <name type="common">Cryptococcus laurentii</name>
    <dbReference type="NCBI Taxonomy" id="5418"/>
    <lineage>
        <taxon>Eukaryota</taxon>
        <taxon>Fungi</taxon>
        <taxon>Dikarya</taxon>
        <taxon>Basidiomycota</taxon>
        <taxon>Agaricomycotina</taxon>
        <taxon>Tremellomycetes</taxon>
        <taxon>Tremellales</taxon>
        <taxon>Rhynchogastremaceae</taxon>
        <taxon>Papiliotrema</taxon>
    </lineage>
</organism>
<dbReference type="InterPro" id="IPR032403">
    <property type="entry name" value="Exo84_C"/>
</dbReference>
<dbReference type="InterPro" id="IPR033961">
    <property type="entry name" value="Exo84"/>
</dbReference>
<feature type="compositionally biased region" description="Polar residues" evidence="13">
    <location>
        <begin position="100"/>
        <end position="113"/>
    </location>
</feature>
<comment type="function">
    <text evidence="9">Involved in the secretory pathway as part of the exocyst complex which tethers secretory vesicles to the sites of exocytosis. Plays a role in both the assembly of the exocyst and the polarization of this complex to specific sites of the plasma membrane for exocytosis. Also involved in assembly of the spliceosome.</text>
</comment>
<sequence length="779" mass="86844">MASLRRPSLAIPKNEAPPIQSTARPPLPGDAIQKRDARKSKVGDKIKKRISMRYAGTEDYLSQGSVPPLPGQSGFLDSDPYQGITTGNDEGEDDIAGSSRFGQFASSEFQSRGFTDRGEEGIKRRGAADMTRDEEWDLEELGKDGFDVQAFVKRTMTGADAAEIKRFNAALQRAKQTNAKELQRNVFKHYAEFVNMSKEIATLENDMLELKDLLNQWRDLPQLMGMESTLAPTLDKHGNLERRRTQRNSIADLAQMYKAQLSNLWSTVEGSQKYVPLAPGRHLVFETHAFVELNAATYKAKQNVSMFLLNDLLLIAGRRRMKAGTPGSNGANERNRERDRGRMVAERCWVLAELVVVDVKDSGDLTNALKIKRGKEVCVYRTARPEDKKALLAAFRQVSQELGEKKRKESEREQQRRKSMWQGENGTSSALISPGRPASSLGMTMSESKDLRWIEDFGDELTMAIAMRDWDAAVSLVEKSRELDKIAAPNPAAAELIASRLTHLRPKLVFQILHDLSSHSLRKATAARLISLLSRLDSANLARDTFLNARREVMLERVRGIKCDGDTTIYISELAIVCFTIIRHTSDWYMTAFKENAMASGFISWAKDQIETFGDLFRRQVYVSTIPQSVAEECMRIVASHNRKLLRDVGLDFTFLLSSLLSPDPESQQNAPVIHPIFDISAPTPSPAYHIDPSPYPPFNDTPLPPEDAQDADNTNGTPGKTAPLAINPRSPRRPRPSVTSETSATPGSPPVPLRSPRRSGASRQDLVGSPEGREESLR</sequence>
<feature type="compositionally biased region" description="Basic and acidic residues" evidence="13">
    <location>
        <begin position="402"/>
        <end position="416"/>
    </location>
</feature>
<reference evidence="15" key="1">
    <citation type="submission" date="2023-02" db="EMBL/GenBank/DDBJ databases">
        <title>Identification and recombinant expression of a fungal hydrolase from Papiliotrema laurentii that hydrolyzes apple cutin and clears colloidal polyester polyurethane.</title>
        <authorList>
            <consortium name="DOE Joint Genome Institute"/>
            <person name="Roman V.A."/>
            <person name="Bojanowski C."/>
            <person name="Crable B.R."/>
            <person name="Wagner D.N."/>
            <person name="Hung C.S."/>
            <person name="Nadeau L.J."/>
            <person name="Schratz L."/>
            <person name="Haridas S."/>
            <person name="Pangilinan J."/>
            <person name="Lipzen A."/>
            <person name="Na H."/>
            <person name="Yan M."/>
            <person name="Ng V."/>
            <person name="Grigoriev I.V."/>
            <person name="Spatafora J.W."/>
            <person name="Barlow D."/>
            <person name="Biffinger J."/>
            <person name="Kelley-Loughnane N."/>
            <person name="Varaljay V.A."/>
            <person name="Crookes-Goodson W.J."/>
        </authorList>
    </citation>
    <scope>NUCLEOTIDE SEQUENCE</scope>
    <source>
        <strain evidence="15">5307AH</strain>
    </source>
</reference>
<accession>A0AAD9CW34</accession>
<dbReference type="EMBL" id="JAODAN010000008">
    <property type="protein sequence ID" value="KAK1922640.1"/>
    <property type="molecule type" value="Genomic_DNA"/>
</dbReference>
<comment type="caution">
    <text evidence="15">The sequence shown here is derived from an EMBL/GenBank/DDBJ whole genome shotgun (WGS) entry which is preliminary data.</text>
</comment>
<dbReference type="GO" id="GO:0030133">
    <property type="term" value="C:transport vesicle"/>
    <property type="evidence" value="ECO:0007669"/>
    <property type="project" value="UniProtKB-SubCell"/>
</dbReference>
<feature type="region of interest" description="Disordered" evidence="13">
    <location>
        <begin position="685"/>
        <end position="779"/>
    </location>
</feature>
<evidence type="ECO:0000256" key="1">
    <source>
        <dbReference type="ARBA" id="ARBA00004398"/>
    </source>
</evidence>
<dbReference type="AlphaFoldDB" id="A0AAD9CW34"/>
<evidence type="ECO:0000313" key="15">
    <source>
        <dbReference type="EMBL" id="KAK1922640.1"/>
    </source>
</evidence>
<feature type="compositionally biased region" description="Polar residues" evidence="13">
    <location>
        <begin position="422"/>
        <end position="431"/>
    </location>
</feature>
<evidence type="ECO:0000256" key="9">
    <source>
        <dbReference type="ARBA" id="ARBA00057052"/>
    </source>
</evidence>
<comment type="similarity">
    <text evidence="2">Belongs to the EXO84 family.</text>
</comment>
<keyword evidence="16" id="KW-1185">Reference proteome</keyword>
<dbReference type="Proteomes" id="UP001182556">
    <property type="component" value="Unassembled WGS sequence"/>
</dbReference>
<keyword evidence="8" id="KW-0968">Cytoplasmic vesicle</keyword>
<dbReference type="GO" id="GO:0006887">
    <property type="term" value="P:exocytosis"/>
    <property type="evidence" value="ECO:0007669"/>
    <property type="project" value="UniProtKB-KW"/>
</dbReference>
<feature type="region of interest" description="Disordered" evidence="13">
    <location>
        <begin position="402"/>
        <end position="441"/>
    </location>
</feature>
<dbReference type="Pfam" id="PF08700">
    <property type="entry name" value="VPS51_Exo84_N"/>
    <property type="match status" value="1"/>
</dbReference>
<proteinExistence type="inferred from homology"/>
<dbReference type="InterPro" id="IPR011993">
    <property type="entry name" value="PH-like_dom_sf"/>
</dbReference>
<protein>
    <recommendedName>
        <fullName evidence="3">Exocyst complex component EXO84</fullName>
    </recommendedName>
    <alternativeName>
        <fullName evidence="11">Exocyst complex component exo84</fullName>
    </alternativeName>
</protein>
<evidence type="ECO:0000256" key="4">
    <source>
        <dbReference type="ARBA" id="ARBA00022448"/>
    </source>
</evidence>
<name>A0AAD9CW34_PAPLA</name>
<dbReference type="Gene3D" id="2.30.29.30">
    <property type="entry name" value="Pleckstrin-homology domain (PH domain)/Phosphotyrosine-binding domain (PTB)"/>
    <property type="match status" value="1"/>
</dbReference>
<comment type="subunit">
    <text evidence="10">Component of the exocyst complex.</text>
</comment>
<comment type="subcellular location">
    <subcellularLocation>
        <location evidence="1">Cytoplasmic vesicle</location>
        <location evidence="1">Secretory vesicle</location>
    </subcellularLocation>
</comment>
<dbReference type="Gene3D" id="1.20.58.1220">
    <property type="entry name" value="Exo84p, C-terminal helical domain"/>
    <property type="match status" value="1"/>
</dbReference>
<dbReference type="SUPFAM" id="SSF74788">
    <property type="entry name" value="Cullin repeat-like"/>
    <property type="match status" value="1"/>
</dbReference>
<dbReference type="SUPFAM" id="SSF50729">
    <property type="entry name" value="PH domain-like"/>
    <property type="match status" value="1"/>
</dbReference>
<dbReference type="InterPro" id="IPR016159">
    <property type="entry name" value="Cullin_repeat-like_dom_sf"/>
</dbReference>
<dbReference type="Pfam" id="PF25345">
    <property type="entry name" value="PH_EXO84"/>
    <property type="match status" value="1"/>
</dbReference>
<evidence type="ECO:0000256" key="2">
    <source>
        <dbReference type="ARBA" id="ARBA00007210"/>
    </source>
</evidence>
<evidence type="ECO:0000256" key="10">
    <source>
        <dbReference type="ARBA" id="ARBA00065378"/>
    </source>
</evidence>
<dbReference type="GO" id="GO:0015031">
    <property type="term" value="P:protein transport"/>
    <property type="evidence" value="ECO:0007669"/>
    <property type="project" value="UniProtKB-KW"/>
</dbReference>
<feature type="domain" description="Exocyst component Exo84 C-terminal" evidence="14">
    <location>
        <begin position="452"/>
        <end position="654"/>
    </location>
</feature>
<feature type="compositionally biased region" description="Basic and acidic residues" evidence="13">
    <location>
        <begin position="32"/>
        <end position="45"/>
    </location>
</feature>
<dbReference type="GO" id="GO:0000145">
    <property type="term" value="C:exocyst"/>
    <property type="evidence" value="ECO:0007669"/>
    <property type="project" value="InterPro"/>
</dbReference>
<dbReference type="Gene3D" id="1.20.58.1210">
    <property type="entry name" value="Exo84p, N-terminal helical domain"/>
    <property type="match status" value="1"/>
</dbReference>
<evidence type="ECO:0000256" key="5">
    <source>
        <dbReference type="ARBA" id="ARBA00022483"/>
    </source>
</evidence>
<evidence type="ECO:0000256" key="6">
    <source>
        <dbReference type="ARBA" id="ARBA00022927"/>
    </source>
</evidence>
<evidence type="ECO:0000313" key="16">
    <source>
        <dbReference type="Proteomes" id="UP001182556"/>
    </source>
</evidence>